<dbReference type="Gene3D" id="3.40.50.720">
    <property type="entry name" value="NAD(P)-binding Rossmann-like Domain"/>
    <property type="match status" value="1"/>
</dbReference>
<comment type="caution">
    <text evidence="4">The sequence shown here is derived from an EMBL/GenBank/DDBJ whole genome shotgun (WGS) entry which is preliminary data.</text>
</comment>
<evidence type="ECO:0000256" key="2">
    <source>
        <dbReference type="ARBA" id="ARBA00023002"/>
    </source>
</evidence>
<keyword evidence="5" id="KW-1185">Reference proteome</keyword>
<dbReference type="PRINTS" id="PR00080">
    <property type="entry name" value="SDRFAMILY"/>
</dbReference>
<dbReference type="CDD" id="cd05374">
    <property type="entry name" value="17beta-HSD-like_SDR_c"/>
    <property type="match status" value="1"/>
</dbReference>
<dbReference type="PRINTS" id="PR00081">
    <property type="entry name" value="GDHRDH"/>
</dbReference>
<dbReference type="InterPro" id="IPR002347">
    <property type="entry name" value="SDR_fam"/>
</dbReference>
<accession>A0AAD7NCY8</accession>
<dbReference type="SUPFAM" id="SSF51735">
    <property type="entry name" value="NAD(P)-binding Rossmann-fold domains"/>
    <property type="match status" value="1"/>
</dbReference>
<dbReference type="Proteomes" id="UP001215598">
    <property type="component" value="Unassembled WGS sequence"/>
</dbReference>
<evidence type="ECO:0000256" key="1">
    <source>
        <dbReference type="ARBA" id="ARBA00006484"/>
    </source>
</evidence>
<dbReference type="EMBL" id="JARKIB010000052">
    <property type="protein sequence ID" value="KAJ7754541.1"/>
    <property type="molecule type" value="Genomic_DNA"/>
</dbReference>
<evidence type="ECO:0000313" key="4">
    <source>
        <dbReference type="EMBL" id="KAJ7754541.1"/>
    </source>
</evidence>
<keyword evidence="2" id="KW-0560">Oxidoreductase</keyword>
<evidence type="ECO:0000313" key="5">
    <source>
        <dbReference type="Proteomes" id="UP001215598"/>
    </source>
</evidence>
<proteinExistence type="inferred from homology"/>
<dbReference type="Pfam" id="PF00106">
    <property type="entry name" value="adh_short"/>
    <property type="match status" value="1"/>
</dbReference>
<dbReference type="InterPro" id="IPR036291">
    <property type="entry name" value="NAD(P)-bd_dom_sf"/>
</dbReference>
<gene>
    <name evidence="4" type="ORF">B0H16DRAFT_1542689</name>
</gene>
<reference evidence="4" key="1">
    <citation type="submission" date="2023-03" db="EMBL/GenBank/DDBJ databases">
        <title>Massive genome expansion in bonnet fungi (Mycena s.s.) driven by repeated elements and novel gene families across ecological guilds.</title>
        <authorList>
            <consortium name="Lawrence Berkeley National Laboratory"/>
            <person name="Harder C.B."/>
            <person name="Miyauchi S."/>
            <person name="Viragh M."/>
            <person name="Kuo A."/>
            <person name="Thoen E."/>
            <person name="Andreopoulos B."/>
            <person name="Lu D."/>
            <person name="Skrede I."/>
            <person name="Drula E."/>
            <person name="Henrissat B."/>
            <person name="Morin E."/>
            <person name="Kohler A."/>
            <person name="Barry K."/>
            <person name="LaButti K."/>
            <person name="Morin E."/>
            <person name="Salamov A."/>
            <person name="Lipzen A."/>
            <person name="Mereny Z."/>
            <person name="Hegedus B."/>
            <person name="Baldrian P."/>
            <person name="Stursova M."/>
            <person name="Weitz H."/>
            <person name="Taylor A."/>
            <person name="Grigoriev I.V."/>
            <person name="Nagy L.G."/>
            <person name="Martin F."/>
            <person name="Kauserud H."/>
        </authorList>
    </citation>
    <scope>NUCLEOTIDE SEQUENCE</scope>
    <source>
        <strain evidence="4">CBHHK182m</strain>
    </source>
</reference>
<dbReference type="PANTHER" id="PTHR43976:SF16">
    <property type="entry name" value="SHORT-CHAIN DEHYDROGENASE_REDUCTASE FAMILY PROTEIN"/>
    <property type="match status" value="1"/>
</dbReference>
<dbReference type="GO" id="GO:0016491">
    <property type="term" value="F:oxidoreductase activity"/>
    <property type="evidence" value="ECO:0007669"/>
    <property type="project" value="UniProtKB-KW"/>
</dbReference>
<dbReference type="InterPro" id="IPR051911">
    <property type="entry name" value="SDR_oxidoreductase"/>
</dbReference>
<organism evidence="4 5">
    <name type="scientific">Mycena metata</name>
    <dbReference type="NCBI Taxonomy" id="1033252"/>
    <lineage>
        <taxon>Eukaryota</taxon>
        <taxon>Fungi</taxon>
        <taxon>Dikarya</taxon>
        <taxon>Basidiomycota</taxon>
        <taxon>Agaricomycotina</taxon>
        <taxon>Agaricomycetes</taxon>
        <taxon>Agaricomycetidae</taxon>
        <taxon>Agaricales</taxon>
        <taxon>Marasmiineae</taxon>
        <taxon>Mycenaceae</taxon>
        <taxon>Mycena</taxon>
    </lineage>
</organism>
<evidence type="ECO:0000256" key="3">
    <source>
        <dbReference type="RuleBase" id="RU000363"/>
    </source>
</evidence>
<evidence type="ECO:0008006" key="6">
    <source>
        <dbReference type="Google" id="ProtNLM"/>
    </source>
</evidence>
<sequence length="286" mass="31197">MSSKVWLITGTSSGFGRSLVSSVLARGDRVIATSRSLEPIHNLEGTSPNLRLLQLDVTAGEAVLKGKLEEAVAVWGRIDVLVNNAGSCHLGILEEGGSALVRKQYEVNVFGLLDVTVACLPYMRAQKEGTVVVMGSRSAWTAETIGLGAYGSSKAAIHALAETLTVELAQFNIRVLLVEPSAFRTRMVRTADNYNMENRIPAYDGTREENMRGYDSRDGKQAGDPDKAMDAVVDVVRGEGRAEGKPWPGYLFLGKEADRDVRAKCKIMTERLDEWCEVVKGVDFED</sequence>
<dbReference type="PANTHER" id="PTHR43976">
    <property type="entry name" value="SHORT CHAIN DEHYDROGENASE"/>
    <property type="match status" value="1"/>
</dbReference>
<dbReference type="AlphaFoldDB" id="A0AAD7NCY8"/>
<protein>
    <recommendedName>
        <fullName evidence="6">NAD(P)-binding protein</fullName>
    </recommendedName>
</protein>
<name>A0AAD7NCY8_9AGAR</name>
<comment type="similarity">
    <text evidence="1 3">Belongs to the short-chain dehydrogenases/reductases (SDR) family.</text>
</comment>